<dbReference type="GO" id="GO:0035999">
    <property type="term" value="P:tetrahydrofolate interconversion"/>
    <property type="evidence" value="ECO:0007669"/>
    <property type="project" value="TreeGrafter"/>
</dbReference>
<dbReference type="PANTHER" id="PTHR23407:SF1">
    <property type="entry name" value="5-FORMYLTETRAHYDROFOLATE CYCLO-LIGASE"/>
    <property type="match status" value="1"/>
</dbReference>
<dbReference type="Gene3D" id="3.40.50.10420">
    <property type="entry name" value="NagB/RpiA/CoA transferase-like"/>
    <property type="match status" value="1"/>
</dbReference>
<feature type="binding site" evidence="4">
    <location>
        <begin position="2"/>
        <end position="6"/>
    </location>
    <ligand>
        <name>ATP</name>
        <dbReference type="ChEBI" id="CHEBI:30616"/>
    </ligand>
</feature>
<dbReference type="Pfam" id="PF01812">
    <property type="entry name" value="5-FTHF_cyc-lig"/>
    <property type="match status" value="1"/>
</dbReference>
<evidence type="ECO:0000256" key="4">
    <source>
        <dbReference type="PIRSR" id="PIRSR006806-1"/>
    </source>
</evidence>
<dbReference type="NCBIfam" id="TIGR02727">
    <property type="entry name" value="MTHFS_bact"/>
    <property type="match status" value="1"/>
</dbReference>
<feature type="binding site" evidence="4">
    <location>
        <position position="48"/>
    </location>
    <ligand>
        <name>substrate</name>
    </ligand>
</feature>
<evidence type="ECO:0000313" key="6">
    <source>
        <dbReference type="EMBL" id="SCY48557.1"/>
    </source>
</evidence>
<dbReference type="Proteomes" id="UP000198636">
    <property type="component" value="Unassembled WGS sequence"/>
</dbReference>
<dbReference type="SUPFAM" id="SSF100950">
    <property type="entry name" value="NagB/RpiA/CoA transferase-like"/>
    <property type="match status" value="1"/>
</dbReference>
<comment type="similarity">
    <text evidence="1 5">Belongs to the 5-formyltetrahydrofolate cyclo-ligase family.</text>
</comment>
<keyword evidence="5" id="KW-0460">Magnesium</keyword>
<dbReference type="AlphaFoldDB" id="A0A1G5GB72"/>
<dbReference type="GO" id="GO:0009396">
    <property type="term" value="P:folic acid-containing compound biosynthetic process"/>
    <property type="evidence" value="ECO:0007669"/>
    <property type="project" value="TreeGrafter"/>
</dbReference>
<dbReference type="EC" id="6.3.3.2" evidence="5"/>
<feature type="binding site" evidence="4">
    <location>
        <begin position="133"/>
        <end position="141"/>
    </location>
    <ligand>
        <name>ATP</name>
        <dbReference type="ChEBI" id="CHEBI:30616"/>
    </ligand>
</feature>
<dbReference type="STRING" id="1120976.SAMN03080606_01621"/>
<dbReference type="InterPro" id="IPR024185">
    <property type="entry name" value="FTHF_cligase-like_sf"/>
</dbReference>
<dbReference type="GO" id="GO:0046872">
    <property type="term" value="F:metal ion binding"/>
    <property type="evidence" value="ECO:0007669"/>
    <property type="project" value="UniProtKB-KW"/>
</dbReference>
<reference evidence="6 7" key="1">
    <citation type="submission" date="2016-10" db="EMBL/GenBank/DDBJ databases">
        <authorList>
            <person name="de Groot N.N."/>
        </authorList>
    </citation>
    <scope>NUCLEOTIDE SEQUENCE [LARGE SCALE GENOMIC DNA]</scope>
    <source>
        <strain evidence="6 7">DSM 18978</strain>
    </source>
</reference>
<dbReference type="EMBL" id="FMUS01000009">
    <property type="protein sequence ID" value="SCY48557.1"/>
    <property type="molecule type" value="Genomic_DNA"/>
</dbReference>
<evidence type="ECO:0000313" key="7">
    <source>
        <dbReference type="Proteomes" id="UP000198636"/>
    </source>
</evidence>
<evidence type="ECO:0000256" key="3">
    <source>
        <dbReference type="ARBA" id="ARBA00022840"/>
    </source>
</evidence>
<dbReference type="RefSeq" id="WP_091542087.1">
    <property type="nucleotide sequence ID" value="NZ_FMUS01000009.1"/>
</dbReference>
<accession>A0A1G5GB72</accession>
<keyword evidence="3 4" id="KW-0067">ATP-binding</keyword>
<keyword evidence="7" id="KW-1185">Reference proteome</keyword>
<feature type="binding site" evidence="4">
    <location>
        <position position="53"/>
    </location>
    <ligand>
        <name>substrate</name>
    </ligand>
</feature>
<proteinExistence type="inferred from homology"/>
<organism evidence="6 7">
    <name type="scientific">Alkaliphilus peptidifermentans DSM 18978</name>
    <dbReference type="NCBI Taxonomy" id="1120976"/>
    <lineage>
        <taxon>Bacteria</taxon>
        <taxon>Bacillati</taxon>
        <taxon>Bacillota</taxon>
        <taxon>Clostridia</taxon>
        <taxon>Peptostreptococcales</taxon>
        <taxon>Natronincolaceae</taxon>
        <taxon>Alkaliphilus</taxon>
    </lineage>
</organism>
<dbReference type="PIRSF" id="PIRSF006806">
    <property type="entry name" value="FTHF_cligase"/>
    <property type="match status" value="1"/>
</dbReference>
<sequence length="190" mass="21954">MKDSLRKTILNKREALSSNFVDSNSKLIIKTLFESDFYKDAHNVMLFVSFRNEVNTYEIIQDLFLKNKRVFVPLTNPKTKELSVCEIKDYHNDLELGHFGVLEPKKEALRLVSPTILDLIIVPGLVFDERGYRIGYGAGYYDRFLSGLPQVTTVSLAFEMQMVESVPNDDYDIPVKYIITEKRFIKASKE</sequence>
<protein>
    <recommendedName>
        <fullName evidence="5">5-formyltetrahydrofolate cyclo-ligase</fullName>
        <ecNumber evidence="5">6.3.3.2</ecNumber>
    </recommendedName>
</protein>
<dbReference type="PANTHER" id="PTHR23407">
    <property type="entry name" value="ATPASE INHIBITOR/5-FORMYLTETRAHYDROFOLATE CYCLO-LIGASE"/>
    <property type="match status" value="1"/>
</dbReference>
<gene>
    <name evidence="6" type="ORF">SAMN03080606_01621</name>
</gene>
<dbReference type="InterPro" id="IPR037171">
    <property type="entry name" value="NagB/RpiA_transferase-like"/>
</dbReference>
<comment type="catalytic activity">
    <reaction evidence="5">
        <text>(6S)-5-formyl-5,6,7,8-tetrahydrofolate + ATP = (6R)-5,10-methenyltetrahydrofolate + ADP + phosphate</text>
        <dbReference type="Rhea" id="RHEA:10488"/>
        <dbReference type="ChEBI" id="CHEBI:30616"/>
        <dbReference type="ChEBI" id="CHEBI:43474"/>
        <dbReference type="ChEBI" id="CHEBI:57455"/>
        <dbReference type="ChEBI" id="CHEBI:57457"/>
        <dbReference type="ChEBI" id="CHEBI:456216"/>
        <dbReference type="EC" id="6.3.3.2"/>
    </reaction>
</comment>
<evidence type="ECO:0000256" key="1">
    <source>
        <dbReference type="ARBA" id="ARBA00010638"/>
    </source>
</evidence>
<keyword evidence="5" id="KW-0479">Metal-binding</keyword>
<dbReference type="GO" id="GO:0005524">
    <property type="term" value="F:ATP binding"/>
    <property type="evidence" value="ECO:0007669"/>
    <property type="project" value="UniProtKB-KW"/>
</dbReference>
<keyword evidence="6" id="KW-0436">Ligase</keyword>
<dbReference type="GO" id="GO:0030272">
    <property type="term" value="F:5-formyltetrahydrofolate cyclo-ligase activity"/>
    <property type="evidence" value="ECO:0007669"/>
    <property type="project" value="UniProtKB-EC"/>
</dbReference>
<name>A0A1G5GB72_9FIRM</name>
<evidence type="ECO:0000256" key="2">
    <source>
        <dbReference type="ARBA" id="ARBA00022741"/>
    </source>
</evidence>
<keyword evidence="2 4" id="KW-0547">Nucleotide-binding</keyword>
<dbReference type="InterPro" id="IPR002698">
    <property type="entry name" value="FTHF_cligase"/>
</dbReference>
<comment type="cofactor">
    <cofactor evidence="5">
        <name>Mg(2+)</name>
        <dbReference type="ChEBI" id="CHEBI:18420"/>
    </cofactor>
</comment>
<evidence type="ECO:0000256" key="5">
    <source>
        <dbReference type="RuleBase" id="RU361279"/>
    </source>
</evidence>
<dbReference type="OrthoDB" id="9801938at2"/>